<comment type="caution">
    <text evidence="2">The sequence shown here is derived from an EMBL/GenBank/DDBJ whole genome shotgun (WGS) entry which is preliminary data.</text>
</comment>
<gene>
    <name evidence="2" type="ORF">HCN52_23020</name>
</gene>
<reference evidence="2 3" key="1">
    <citation type="submission" date="2020-03" db="EMBL/GenBank/DDBJ databases">
        <title>Draft genome of Streptomyces sp. ventii, isolated from the Axial Seamount in the Pacific Ocean, and resequencing of the two type strains Streptomyces lonarensis strain NCL 716 and Streptomyces bohaiensis strain 11A07.</title>
        <authorList>
            <person name="Loughran R.M."/>
            <person name="Pfannmuller K.M."/>
            <person name="Wasson B.J."/>
            <person name="Deadmond M.C."/>
            <person name="Paddock B.E."/>
            <person name="Koyack M.J."/>
            <person name="Gallegos D.A."/>
            <person name="Mitchell E.A."/>
            <person name="Ushijima B."/>
            <person name="Saw J.H."/>
            <person name="Mcphail K.L."/>
            <person name="Videau P."/>
        </authorList>
    </citation>
    <scope>NUCLEOTIDE SEQUENCE [LARGE SCALE GENOMIC DNA]</scope>
    <source>
        <strain evidence="2 3">11A07</strain>
    </source>
</reference>
<dbReference type="RefSeq" id="WP_168090363.1">
    <property type="nucleotide sequence ID" value="NZ_BHZH01000008.1"/>
</dbReference>
<feature type="region of interest" description="Disordered" evidence="1">
    <location>
        <begin position="30"/>
        <end position="52"/>
    </location>
</feature>
<protein>
    <submittedName>
        <fullName evidence="2">Uncharacterized protein</fullName>
    </submittedName>
</protein>
<dbReference type="Proteomes" id="UP000727056">
    <property type="component" value="Unassembled WGS sequence"/>
</dbReference>
<feature type="compositionally biased region" description="Basic and acidic residues" evidence="1">
    <location>
        <begin position="35"/>
        <end position="52"/>
    </location>
</feature>
<organism evidence="2 3">
    <name type="scientific">Streptomyces bohaiensis</name>
    <dbReference type="NCBI Taxonomy" id="1431344"/>
    <lineage>
        <taxon>Bacteria</taxon>
        <taxon>Bacillati</taxon>
        <taxon>Actinomycetota</taxon>
        <taxon>Actinomycetes</taxon>
        <taxon>Kitasatosporales</taxon>
        <taxon>Streptomycetaceae</taxon>
        <taxon>Streptomyces</taxon>
    </lineage>
</organism>
<evidence type="ECO:0000313" key="3">
    <source>
        <dbReference type="Proteomes" id="UP000727056"/>
    </source>
</evidence>
<accession>A0ABX1CFA9</accession>
<keyword evidence="3" id="KW-1185">Reference proteome</keyword>
<sequence>MSGRSWGIVVAVVGALLGLLLLAEGCGGPHPGGAPEEHFDARAPARAVESTR</sequence>
<proteinExistence type="predicted"/>
<dbReference type="EMBL" id="JAAVJC010000389">
    <property type="protein sequence ID" value="NJQ17730.1"/>
    <property type="molecule type" value="Genomic_DNA"/>
</dbReference>
<name>A0ABX1CFA9_9ACTN</name>
<evidence type="ECO:0000313" key="2">
    <source>
        <dbReference type="EMBL" id="NJQ17730.1"/>
    </source>
</evidence>
<evidence type="ECO:0000256" key="1">
    <source>
        <dbReference type="SAM" id="MobiDB-lite"/>
    </source>
</evidence>